<feature type="domain" description="HTH arsR-type" evidence="4">
    <location>
        <begin position="3"/>
        <end position="98"/>
    </location>
</feature>
<dbReference type="AlphaFoldDB" id="A0A0A2UPM2"/>
<dbReference type="SUPFAM" id="SSF46785">
    <property type="entry name" value="Winged helix' DNA-binding domain"/>
    <property type="match status" value="1"/>
</dbReference>
<accession>A0A0A2UPM2</accession>
<gene>
    <name evidence="5" type="ORF">N780_05965</name>
</gene>
<dbReference type="InterPro" id="IPR036388">
    <property type="entry name" value="WH-like_DNA-bd_sf"/>
</dbReference>
<dbReference type="GO" id="GO:0003677">
    <property type="term" value="F:DNA binding"/>
    <property type="evidence" value="ECO:0007669"/>
    <property type="project" value="UniProtKB-KW"/>
</dbReference>
<dbReference type="InterPro" id="IPR001845">
    <property type="entry name" value="HTH_ArsR_DNA-bd_dom"/>
</dbReference>
<proteinExistence type="predicted"/>
<dbReference type="Gene3D" id="1.10.10.10">
    <property type="entry name" value="Winged helix-like DNA-binding domain superfamily/Winged helix DNA-binding domain"/>
    <property type="match status" value="1"/>
</dbReference>
<dbReference type="PRINTS" id="PR00778">
    <property type="entry name" value="HTHARSR"/>
</dbReference>
<dbReference type="SMART" id="SM00418">
    <property type="entry name" value="HTH_ARSR"/>
    <property type="match status" value="1"/>
</dbReference>
<keyword evidence="2" id="KW-0238">DNA-binding</keyword>
<dbReference type="PANTHER" id="PTHR33154">
    <property type="entry name" value="TRANSCRIPTIONAL REGULATOR, ARSR FAMILY"/>
    <property type="match status" value="1"/>
</dbReference>
<dbReference type="RefSeq" id="WP_036786338.1">
    <property type="nucleotide sequence ID" value="NZ_AVBG01000014.1"/>
</dbReference>
<dbReference type="EMBL" id="AVBG01000014">
    <property type="protein sequence ID" value="KGP90247.1"/>
    <property type="molecule type" value="Genomic_DNA"/>
</dbReference>
<dbReference type="InterPro" id="IPR011991">
    <property type="entry name" value="ArsR-like_HTH"/>
</dbReference>
<dbReference type="InterPro" id="IPR051081">
    <property type="entry name" value="HTH_MetalResp_TranReg"/>
</dbReference>
<dbReference type="STRING" id="1385513.N780_05965"/>
<dbReference type="GO" id="GO:0003700">
    <property type="term" value="F:DNA-binding transcription factor activity"/>
    <property type="evidence" value="ECO:0007669"/>
    <property type="project" value="InterPro"/>
</dbReference>
<evidence type="ECO:0000259" key="4">
    <source>
        <dbReference type="PROSITE" id="PS50987"/>
    </source>
</evidence>
<evidence type="ECO:0000313" key="6">
    <source>
        <dbReference type="Proteomes" id="UP000030153"/>
    </source>
</evidence>
<dbReference type="Proteomes" id="UP000030153">
    <property type="component" value="Unassembled WGS sequence"/>
</dbReference>
<evidence type="ECO:0000256" key="1">
    <source>
        <dbReference type="ARBA" id="ARBA00023015"/>
    </source>
</evidence>
<evidence type="ECO:0000256" key="3">
    <source>
        <dbReference type="ARBA" id="ARBA00023163"/>
    </source>
</evidence>
<keyword evidence="6" id="KW-1185">Reference proteome</keyword>
<keyword evidence="3" id="KW-0804">Transcription</keyword>
<dbReference type="OrthoDB" id="9798835at2"/>
<dbReference type="eggNOG" id="COG0640">
    <property type="taxonomic scope" value="Bacteria"/>
</dbReference>
<comment type="caution">
    <text evidence="5">The sequence shown here is derived from an EMBL/GenBank/DDBJ whole genome shotgun (WGS) entry which is preliminary data.</text>
</comment>
<evidence type="ECO:0000313" key="5">
    <source>
        <dbReference type="EMBL" id="KGP90247.1"/>
    </source>
</evidence>
<dbReference type="InterPro" id="IPR036390">
    <property type="entry name" value="WH_DNA-bd_sf"/>
</dbReference>
<evidence type="ECO:0000256" key="2">
    <source>
        <dbReference type="ARBA" id="ARBA00023125"/>
    </source>
</evidence>
<organism evidence="5 6">
    <name type="scientific">Pontibacillus chungwhensis BH030062</name>
    <dbReference type="NCBI Taxonomy" id="1385513"/>
    <lineage>
        <taxon>Bacteria</taxon>
        <taxon>Bacillati</taxon>
        <taxon>Bacillota</taxon>
        <taxon>Bacilli</taxon>
        <taxon>Bacillales</taxon>
        <taxon>Bacillaceae</taxon>
        <taxon>Pontibacillus</taxon>
    </lineage>
</organism>
<dbReference type="PANTHER" id="PTHR33154:SF18">
    <property type="entry name" value="ARSENICAL RESISTANCE OPERON REPRESSOR"/>
    <property type="match status" value="1"/>
</dbReference>
<dbReference type="Pfam" id="PF01022">
    <property type="entry name" value="HTH_5"/>
    <property type="match status" value="1"/>
</dbReference>
<sequence>MNQTLLSVEETSRVLKLLGDQTRLTIVGLIKDTECCVCELVEILEMSQPSISQHLRKLRDAGIVKEKRKGHWMFYALNEDHAAFDLISRILEHMPDQKEKIVALEQSGKRIVCE</sequence>
<reference evidence="5 6" key="1">
    <citation type="submission" date="2013-08" db="EMBL/GenBank/DDBJ databases">
        <title>Genome of Pontibacillus chungwhensis.</title>
        <authorList>
            <person name="Wang Q."/>
            <person name="Wang G."/>
        </authorList>
    </citation>
    <scope>NUCLEOTIDE SEQUENCE [LARGE SCALE GENOMIC DNA]</scope>
    <source>
        <strain evidence="5 6">BH030062</strain>
    </source>
</reference>
<keyword evidence="1" id="KW-0805">Transcription regulation</keyword>
<dbReference type="NCBIfam" id="NF033788">
    <property type="entry name" value="HTH_metalloreg"/>
    <property type="match status" value="1"/>
</dbReference>
<protein>
    <submittedName>
        <fullName evidence="5">ArsR family transcriptional regulator</fullName>
    </submittedName>
</protein>
<dbReference type="PROSITE" id="PS50987">
    <property type="entry name" value="HTH_ARSR_2"/>
    <property type="match status" value="1"/>
</dbReference>
<name>A0A0A2UPM2_9BACI</name>
<dbReference type="CDD" id="cd00090">
    <property type="entry name" value="HTH_ARSR"/>
    <property type="match status" value="1"/>
</dbReference>